<proteinExistence type="predicted"/>
<reference evidence="1" key="1">
    <citation type="submission" date="2020-07" db="EMBL/GenBank/DDBJ databases">
        <title>The High-quality genome of the commercially important snow crab, Chionoecetes opilio.</title>
        <authorList>
            <person name="Jeong J.-H."/>
            <person name="Ryu S."/>
        </authorList>
    </citation>
    <scope>NUCLEOTIDE SEQUENCE</scope>
    <source>
        <strain evidence="1">MADBK_172401_WGS</strain>
        <tissue evidence="1">Digestive gland</tissue>
    </source>
</reference>
<protein>
    <submittedName>
        <fullName evidence="1">Uncharacterized protein</fullName>
    </submittedName>
</protein>
<name>A0A8J8WDB4_CHIOP</name>
<dbReference type="AlphaFoldDB" id="A0A8J8WDB4"/>
<dbReference type="EMBL" id="JACEEZ010025740">
    <property type="protein sequence ID" value="KAG0697957.1"/>
    <property type="molecule type" value="Genomic_DNA"/>
</dbReference>
<dbReference type="OrthoDB" id="8039770at2759"/>
<accession>A0A8J8WDB4</accession>
<sequence>MLDLQKLPRQKQLIQLRMSVSLDVQRILEHTLGVAPDTSLTVTEVLDTLQSHFKSQRNEALRRRELLCCKQADGESFCDFYVRLKNLAEEVDLCTGNAMTCAEIQLKMVFLMGVRDEELIQRLISLDTGASLLDVVTCCRSLEATCKTASAIHSSPSQLRAMSTYKKGRRPFTPDATFRLSREDST</sequence>
<evidence type="ECO:0000313" key="1">
    <source>
        <dbReference type="EMBL" id="KAG0697957.1"/>
    </source>
</evidence>
<evidence type="ECO:0000313" key="2">
    <source>
        <dbReference type="Proteomes" id="UP000770661"/>
    </source>
</evidence>
<comment type="caution">
    <text evidence="1">The sequence shown here is derived from an EMBL/GenBank/DDBJ whole genome shotgun (WGS) entry which is preliminary data.</text>
</comment>
<dbReference type="PANTHER" id="PTHR33198:SF8">
    <property type="entry name" value="CCHC-TYPE DOMAIN-CONTAINING PROTEIN"/>
    <property type="match status" value="1"/>
</dbReference>
<dbReference type="PANTHER" id="PTHR33198">
    <property type="entry name" value="ANK_REP_REGION DOMAIN-CONTAINING PROTEIN-RELATED"/>
    <property type="match status" value="1"/>
</dbReference>
<gene>
    <name evidence="1" type="ORF">GWK47_026177</name>
</gene>
<keyword evidence="2" id="KW-1185">Reference proteome</keyword>
<organism evidence="1 2">
    <name type="scientific">Chionoecetes opilio</name>
    <name type="common">Atlantic snow crab</name>
    <name type="synonym">Cancer opilio</name>
    <dbReference type="NCBI Taxonomy" id="41210"/>
    <lineage>
        <taxon>Eukaryota</taxon>
        <taxon>Metazoa</taxon>
        <taxon>Ecdysozoa</taxon>
        <taxon>Arthropoda</taxon>
        <taxon>Crustacea</taxon>
        <taxon>Multicrustacea</taxon>
        <taxon>Malacostraca</taxon>
        <taxon>Eumalacostraca</taxon>
        <taxon>Eucarida</taxon>
        <taxon>Decapoda</taxon>
        <taxon>Pleocyemata</taxon>
        <taxon>Brachyura</taxon>
        <taxon>Eubrachyura</taxon>
        <taxon>Majoidea</taxon>
        <taxon>Majidae</taxon>
        <taxon>Chionoecetes</taxon>
    </lineage>
</organism>
<dbReference type="Proteomes" id="UP000770661">
    <property type="component" value="Unassembled WGS sequence"/>
</dbReference>